<dbReference type="PANTHER" id="PTHR46471">
    <property type="entry name" value="CHITIN DEACETYLASE"/>
    <property type="match status" value="1"/>
</dbReference>
<evidence type="ECO:0000256" key="2">
    <source>
        <dbReference type="ARBA" id="ARBA00022723"/>
    </source>
</evidence>
<keyword evidence="2" id="KW-0479">Metal-binding</keyword>
<proteinExistence type="predicted"/>
<dbReference type="GO" id="GO:0016810">
    <property type="term" value="F:hydrolase activity, acting on carbon-nitrogen (but not peptide) bonds"/>
    <property type="evidence" value="ECO:0007669"/>
    <property type="project" value="InterPro"/>
</dbReference>
<name>A0A8H5ZTV5_COCSA</name>
<dbReference type="InterPro" id="IPR002509">
    <property type="entry name" value="NODB_dom"/>
</dbReference>
<dbReference type="SUPFAM" id="SSF88713">
    <property type="entry name" value="Glycoside hydrolase/deacetylase"/>
    <property type="match status" value="1"/>
</dbReference>
<keyword evidence="3" id="KW-0732">Signal</keyword>
<feature type="non-terminal residue" evidence="8">
    <location>
        <position position="216"/>
    </location>
</feature>
<evidence type="ECO:0000313" key="8">
    <source>
        <dbReference type="EMBL" id="KAF5854210.1"/>
    </source>
</evidence>
<evidence type="ECO:0000256" key="3">
    <source>
        <dbReference type="ARBA" id="ARBA00022729"/>
    </source>
</evidence>
<reference evidence="8" key="1">
    <citation type="submission" date="2019-11" db="EMBL/GenBank/DDBJ databases">
        <title>Bipolaris sorokiniana Genome sequencing.</title>
        <authorList>
            <person name="Wang H."/>
        </authorList>
    </citation>
    <scope>NUCLEOTIDE SEQUENCE</scope>
</reference>
<evidence type="ECO:0000313" key="9">
    <source>
        <dbReference type="Proteomes" id="UP000624244"/>
    </source>
</evidence>
<dbReference type="PROSITE" id="PS51677">
    <property type="entry name" value="NODB"/>
    <property type="match status" value="1"/>
</dbReference>
<dbReference type="EMBL" id="WNKQ01000001">
    <property type="protein sequence ID" value="KAF5854210.1"/>
    <property type="molecule type" value="Genomic_DNA"/>
</dbReference>
<gene>
    <name evidence="8" type="ORF">GGP41_006982</name>
</gene>
<dbReference type="InterPro" id="IPR011330">
    <property type="entry name" value="Glyco_hydro/deAcase_b/a-brl"/>
</dbReference>
<dbReference type="GO" id="GO:0046872">
    <property type="term" value="F:metal ion binding"/>
    <property type="evidence" value="ECO:0007669"/>
    <property type="project" value="UniProtKB-KW"/>
</dbReference>
<evidence type="ECO:0000256" key="1">
    <source>
        <dbReference type="ARBA" id="ARBA00001941"/>
    </source>
</evidence>
<evidence type="ECO:0000256" key="6">
    <source>
        <dbReference type="ARBA" id="ARBA00023285"/>
    </source>
</evidence>
<keyword evidence="5" id="KW-0119">Carbohydrate metabolism</keyword>
<evidence type="ECO:0000259" key="7">
    <source>
        <dbReference type="PROSITE" id="PS51677"/>
    </source>
</evidence>
<dbReference type="Pfam" id="PF01522">
    <property type="entry name" value="Polysacc_deac_1"/>
    <property type="match status" value="1"/>
</dbReference>
<comment type="cofactor">
    <cofactor evidence="1">
        <name>Co(2+)</name>
        <dbReference type="ChEBI" id="CHEBI:48828"/>
    </cofactor>
</comment>
<feature type="domain" description="NodB homology" evidence="7">
    <location>
        <begin position="6"/>
        <end position="201"/>
    </location>
</feature>
<evidence type="ECO:0000256" key="5">
    <source>
        <dbReference type="ARBA" id="ARBA00023277"/>
    </source>
</evidence>
<evidence type="ECO:0000256" key="4">
    <source>
        <dbReference type="ARBA" id="ARBA00022801"/>
    </source>
</evidence>
<dbReference type="GO" id="GO:0005975">
    <property type="term" value="P:carbohydrate metabolic process"/>
    <property type="evidence" value="ECO:0007669"/>
    <property type="project" value="InterPro"/>
</dbReference>
<comment type="caution">
    <text evidence="8">The sequence shown here is derived from an EMBL/GenBank/DDBJ whole genome shotgun (WGS) entry which is preliminary data.</text>
</comment>
<dbReference type="Proteomes" id="UP000624244">
    <property type="component" value="Unassembled WGS sequence"/>
</dbReference>
<keyword evidence="6" id="KW-0170">Cobalt</keyword>
<dbReference type="PANTHER" id="PTHR46471:SF4">
    <property type="entry name" value="CHITIN DEACETYLASE"/>
    <property type="match status" value="1"/>
</dbReference>
<organism evidence="8 9">
    <name type="scientific">Cochliobolus sativus</name>
    <name type="common">Common root rot and spot blotch fungus</name>
    <name type="synonym">Bipolaris sorokiniana</name>
    <dbReference type="NCBI Taxonomy" id="45130"/>
    <lineage>
        <taxon>Eukaryota</taxon>
        <taxon>Fungi</taxon>
        <taxon>Dikarya</taxon>
        <taxon>Ascomycota</taxon>
        <taxon>Pezizomycotina</taxon>
        <taxon>Dothideomycetes</taxon>
        <taxon>Pleosporomycetidae</taxon>
        <taxon>Pleosporales</taxon>
        <taxon>Pleosporineae</taxon>
        <taxon>Pleosporaceae</taxon>
        <taxon>Bipolaris</taxon>
    </lineage>
</organism>
<dbReference type="Gene3D" id="3.20.20.370">
    <property type="entry name" value="Glycoside hydrolase/deacetylase"/>
    <property type="match status" value="1"/>
</dbReference>
<dbReference type="AlphaFoldDB" id="A0A8H5ZTV5"/>
<accession>A0A8H5ZTV5</accession>
<keyword evidence="4" id="KW-0378">Hydrolase</keyword>
<sequence>HCVRPGIVAVTFDDIPDREIFDLLDLLNKFNATATFFTNGPSIYPERDLANYLKEIHRRGHQIGSHTWSHHNISTIDQNVLTEEMNRLDAYLDLVISQKPAFMRPPYGWCNISCSTFLQHTLGFHVVGFTLETWDWHYNTTSTVQGSLDIVHAYLREREDRMPLEEYRSGIVLMHMGYQTTVEYVAPLVLESFSQKGFRFVSVAECLGLGPESWYR</sequence>
<protein>
    <recommendedName>
        <fullName evidence="7">NodB homology domain-containing protein</fullName>
    </recommendedName>
</protein>